<feature type="transmembrane region" description="Helical" evidence="1">
    <location>
        <begin position="293"/>
        <end position="313"/>
    </location>
</feature>
<feature type="signal peptide" evidence="2">
    <location>
        <begin position="1"/>
        <end position="31"/>
    </location>
</feature>
<protein>
    <recommendedName>
        <fullName evidence="5">LPXTG cell wall anchor domain-containing protein</fullName>
    </recommendedName>
</protein>
<evidence type="ECO:0000313" key="3">
    <source>
        <dbReference type="EMBL" id="MDO7883228.1"/>
    </source>
</evidence>
<dbReference type="SUPFAM" id="SSF69322">
    <property type="entry name" value="Tricorn protease domain 2"/>
    <property type="match status" value="1"/>
</dbReference>
<keyword evidence="2" id="KW-0732">Signal</keyword>
<keyword evidence="1" id="KW-0472">Membrane</keyword>
<dbReference type="EMBL" id="JAUQUB010000004">
    <property type="protein sequence ID" value="MDO7883228.1"/>
    <property type="molecule type" value="Genomic_DNA"/>
</dbReference>
<keyword evidence="1" id="KW-1133">Transmembrane helix</keyword>
<evidence type="ECO:0000256" key="1">
    <source>
        <dbReference type="SAM" id="Phobius"/>
    </source>
</evidence>
<sequence length="319" mass="32366">MSARRTTARFALATAVVASLAFAGAAAPAIAVTETGGLWSATDRTAGNNLVQLSKTDAAATNLGAPVDDIYYTSVEVVDGVGYAIGADYDEELPFVATWDIATGAVLSSVVASGAGGATLVAEFYALDARADGTLLAYARLDVEGSVSMYLTSVDPVTGVVTPIVDLDSLDEDLYFEGIATNPVDGVTYLLADLDDGLPGTVAFDFDTLTIGELVQYPAVAASLGGGYYSEGDFDADGVLWFTYNDGVSRTSGPVDVAVDAVEVGTPAVESKAITVTGTGPYPEQLAATGLEVAPVAGGAALLLALGGALLIARRRALA</sequence>
<dbReference type="RefSeq" id="WP_305003658.1">
    <property type="nucleotide sequence ID" value="NZ_JAUQUB010000004.1"/>
</dbReference>
<keyword evidence="1" id="KW-0812">Transmembrane</keyword>
<proteinExistence type="predicted"/>
<name>A0ABT9BQD1_9MICO</name>
<reference evidence="3 4" key="1">
    <citation type="submission" date="2023-07" db="EMBL/GenBank/DDBJ databases">
        <title>Protaetiibacter sp. nov WY-16 isolated from soil.</title>
        <authorList>
            <person name="Liu B."/>
            <person name="Wan Y."/>
        </authorList>
    </citation>
    <scope>NUCLEOTIDE SEQUENCE [LARGE SCALE GENOMIC DNA]</scope>
    <source>
        <strain evidence="3 4">WY-16</strain>
    </source>
</reference>
<keyword evidence="4" id="KW-1185">Reference proteome</keyword>
<evidence type="ECO:0000256" key="2">
    <source>
        <dbReference type="SAM" id="SignalP"/>
    </source>
</evidence>
<accession>A0ABT9BQD1</accession>
<dbReference type="Proteomes" id="UP001241072">
    <property type="component" value="Unassembled WGS sequence"/>
</dbReference>
<evidence type="ECO:0008006" key="5">
    <source>
        <dbReference type="Google" id="ProtNLM"/>
    </source>
</evidence>
<gene>
    <name evidence="3" type="ORF">Q5716_13405</name>
</gene>
<organism evidence="3 4">
    <name type="scientific">Antiquaquibacter soli</name>
    <dbReference type="NCBI Taxonomy" id="3064523"/>
    <lineage>
        <taxon>Bacteria</taxon>
        <taxon>Bacillati</taxon>
        <taxon>Actinomycetota</taxon>
        <taxon>Actinomycetes</taxon>
        <taxon>Micrococcales</taxon>
        <taxon>Microbacteriaceae</taxon>
        <taxon>Antiquaquibacter</taxon>
    </lineage>
</organism>
<comment type="caution">
    <text evidence="3">The sequence shown here is derived from an EMBL/GenBank/DDBJ whole genome shotgun (WGS) entry which is preliminary data.</text>
</comment>
<feature type="chain" id="PRO_5045330133" description="LPXTG cell wall anchor domain-containing protein" evidence="2">
    <location>
        <begin position="32"/>
        <end position="319"/>
    </location>
</feature>
<evidence type="ECO:0000313" key="4">
    <source>
        <dbReference type="Proteomes" id="UP001241072"/>
    </source>
</evidence>